<accession>A0ABZ2TP85</accession>
<evidence type="ECO:0000313" key="3">
    <source>
        <dbReference type="Proteomes" id="UP001622612"/>
    </source>
</evidence>
<dbReference type="RefSeq" id="WP_405311157.1">
    <property type="nucleotide sequence ID" value="NZ_CP088155.1"/>
</dbReference>
<name>A0ABZ2TP85_9BACT</name>
<keyword evidence="1" id="KW-1133">Transmembrane helix</keyword>
<keyword evidence="1" id="KW-0812">Transmembrane</keyword>
<reference evidence="2" key="1">
    <citation type="submission" date="2021-11" db="EMBL/GenBank/DDBJ databases">
        <title>The first genome sequence of unculturable Mycoplasma faucium obtained by de novo assembly of metagenomic reads.</title>
        <authorList>
            <person name="Sabat A.J."/>
            <person name="Bathoorn E."/>
            <person name="Akkerboom V."/>
            <person name="Friedrich A.W."/>
        </authorList>
    </citation>
    <scope>NUCLEOTIDE SEQUENCE [LARGE SCALE GENOMIC DNA]</scope>
    <source>
        <strain evidence="2">UMCG-MFM1</strain>
    </source>
</reference>
<feature type="transmembrane region" description="Helical" evidence="1">
    <location>
        <begin position="6"/>
        <end position="30"/>
    </location>
</feature>
<dbReference type="Proteomes" id="UP001622612">
    <property type="component" value="Chromosome"/>
</dbReference>
<organism evidence="2 3">
    <name type="scientific">Metamycoplasma faucium</name>
    <dbReference type="NCBI Taxonomy" id="56142"/>
    <lineage>
        <taxon>Bacteria</taxon>
        <taxon>Bacillati</taxon>
        <taxon>Mycoplasmatota</taxon>
        <taxon>Mycoplasmoidales</taxon>
        <taxon>Metamycoplasmataceae</taxon>
        <taxon>Metamycoplasma</taxon>
    </lineage>
</organism>
<keyword evidence="1" id="KW-0472">Membrane</keyword>
<sequence>MDKQYYLGIGLGLFFLFTIIILIIVFYFLIKNKMKHKQNKDSENNVELIQLIKETCKTNNIIFIDKTNLKYDKNKYIYLNGPLLISDEAIILTHPLYFDNPVNGNCIEREWYKEINNSAKQKMFPNPILKEEQIIKNLLNILPKNIPLLVLFIFVNEQNNNDIYNIPGHILFYKKSEISNAFKQIKDELSPIFSEETKIKIAQKIKTITVNR</sequence>
<dbReference type="EMBL" id="CP088155">
    <property type="protein sequence ID" value="WYM96988.1"/>
    <property type="molecule type" value="Genomic_DNA"/>
</dbReference>
<evidence type="ECO:0000313" key="2">
    <source>
        <dbReference type="EMBL" id="WYM96988.1"/>
    </source>
</evidence>
<evidence type="ECO:0000256" key="1">
    <source>
        <dbReference type="SAM" id="Phobius"/>
    </source>
</evidence>
<proteinExistence type="predicted"/>
<evidence type="ECO:0008006" key="4">
    <source>
        <dbReference type="Google" id="ProtNLM"/>
    </source>
</evidence>
<protein>
    <recommendedName>
        <fullName evidence="4">NERD domain-containing protein</fullName>
    </recommendedName>
</protein>
<gene>
    <name evidence="2" type="ORF">LQ356_02050</name>
</gene>
<keyword evidence="3" id="KW-1185">Reference proteome</keyword>